<feature type="compositionally biased region" description="Basic and acidic residues" evidence="1">
    <location>
        <begin position="224"/>
        <end position="236"/>
    </location>
</feature>
<evidence type="ECO:0000313" key="4">
    <source>
        <dbReference type="Proteomes" id="UP000030745"/>
    </source>
</evidence>
<dbReference type="Pfam" id="PF00855">
    <property type="entry name" value="PWWP"/>
    <property type="match status" value="1"/>
</dbReference>
<keyword evidence="4" id="KW-1185">Reference proteome</keyword>
<evidence type="ECO:0000259" key="2">
    <source>
        <dbReference type="PROSITE" id="PS50812"/>
    </source>
</evidence>
<dbReference type="VEuPathDB" id="FungiDB:SPRG_19550"/>
<proteinExistence type="predicted"/>
<dbReference type="Gene3D" id="2.30.30.140">
    <property type="match status" value="1"/>
</dbReference>
<reference evidence="3 4" key="1">
    <citation type="journal article" date="2013" name="PLoS Genet.">
        <title>Distinctive expansion of potential virulence genes in the genome of the oomycete fish pathogen Saprolegnia parasitica.</title>
        <authorList>
            <person name="Jiang R.H."/>
            <person name="de Bruijn I."/>
            <person name="Haas B.J."/>
            <person name="Belmonte R."/>
            <person name="Lobach L."/>
            <person name="Christie J."/>
            <person name="van den Ackerveken G."/>
            <person name="Bottin A."/>
            <person name="Bulone V."/>
            <person name="Diaz-Moreno S.M."/>
            <person name="Dumas B."/>
            <person name="Fan L."/>
            <person name="Gaulin E."/>
            <person name="Govers F."/>
            <person name="Grenville-Briggs L.J."/>
            <person name="Horner N.R."/>
            <person name="Levin J.Z."/>
            <person name="Mammella M."/>
            <person name="Meijer H.J."/>
            <person name="Morris P."/>
            <person name="Nusbaum C."/>
            <person name="Oome S."/>
            <person name="Phillips A.J."/>
            <person name="van Rooyen D."/>
            <person name="Rzeszutek E."/>
            <person name="Saraiva M."/>
            <person name="Secombes C.J."/>
            <person name="Seidl M.F."/>
            <person name="Snel B."/>
            <person name="Stassen J.H."/>
            <person name="Sykes S."/>
            <person name="Tripathy S."/>
            <person name="van den Berg H."/>
            <person name="Vega-Arreguin J.C."/>
            <person name="Wawra S."/>
            <person name="Young S.K."/>
            <person name="Zeng Q."/>
            <person name="Dieguez-Uribeondo J."/>
            <person name="Russ C."/>
            <person name="Tyler B.M."/>
            <person name="van West P."/>
        </authorList>
    </citation>
    <scope>NUCLEOTIDE SEQUENCE [LARGE SCALE GENOMIC DNA]</scope>
    <source>
        <strain evidence="3 4">CBS 223.65</strain>
    </source>
</reference>
<dbReference type="SMART" id="SM00293">
    <property type="entry name" value="PWWP"/>
    <property type="match status" value="1"/>
</dbReference>
<dbReference type="SUPFAM" id="SSF63748">
    <property type="entry name" value="Tudor/PWWP/MBT"/>
    <property type="match status" value="1"/>
</dbReference>
<evidence type="ECO:0000256" key="1">
    <source>
        <dbReference type="SAM" id="MobiDB-lite"/>
    </source>
</evidence>
<dbReference type="RefSeq" id="XP_012198109.1">
    <property type="nucleotide sequence ID" value="XM_012342719.1"/>
</dbReference>
<feature type="region of interest" description="Disordered" evidence="1">
    <location>
        <begin position="134"/>
        <end position="254"/>
    </location>
</feature>
<dbReference type="GeneID" id="24140889"/>
<dbReference type="InterPro" id="IPR000313">
    <property type="entry name" value="PWWP_dom"/>
</dbReference>
<dbReference type="EMBL" id="KK583198">
    <property type="protein sequence ID" value="KDO31488.1"/>
    <property type="molecule type" value="Genomic_DNA"/>
</dbReference>
<feature type="domain" description="PWWP" evidence="2">
    <location>
        <begin position="16"/>
        <end position="83"/>
    </location>
</feature>
<dbReference type="AlphaFoldDB" id="A0A067CLT7"/>
<dbReference type="CDD" id="cd05162">
    <property type="entry name" value="PWWP"/>
    <property type="match status" value="1"/>
</dbReference>
<dbReference type="OrthoDB" id="118550at2759"/>
<dbReference type="Proteomes" id="UP000030745">
    <property type="component" value="Unassembled WGS sequence"/>
</dbReference>
<sequence>MTNLGGKMNMEVALQDGDVVWARMSSYPWWPAMLFTSFEALEAHNLPLPKLKPPTSMTPIVCFLDSFEFSSIGRNNIVAFDAYNPDEQLLLAKHHKPKLARAIANAQSMLNTRKGWSFKEYEAIREDNDVDEAVDDRALESKPTKKQRVAADETGGAEPLSVAPTPKSETVDAADAAMPPPAQRVKRERPAPSRKPAVKKKKLLSDGSEVEVPASSRKVGKKVMSTDKKMTARETSTKTQRTRSQPHLEDEPAS</sequence>
<accession>A0A067CLT7</accession>
<organism evidence="3 4">
    <name type="scientific">Saprolegnia parasitica (strain CBS 223.65)</name>
    <dbReference type="NCBI Taxonomy" id="695850"/>
    <lineage>
        <taxon>Eukaryota</taxon>
        <taxon>Sar</taxon>
        <taxon>Stramenopiles</taxon>
        <taxon>Oomycota</taxon>
        <taxon>Saprolegniomycetes</taxon>
        <taxon>Saprolegniales</taxon>
        <taxon>Saprolegniaceae</taxon>
        <taxon>Saprolegnia</taxon>
    </lineage>
</organism>
<name>A0A067CLT7_SAPPC</name>
<dbReference type="PROSITE" id="PS50812">
    <property type="entry name" value="PWWP"/>
    <property type="match status" value="1"/>
</dbReference>
<gene>
    <name evidence="3" type="ORF">SPRG_19550</name>
</gene>
<evidence type="ECO:0000313" key="3">
    <source>
        <dbReference type="EMBL" id="KDO31488.1"/>
    </source>
</evidence>
<dbReference type="KEGG" id="spar:SPRG_19550"/>
<protein>
    <recommendedName>
        <fullName evidence="2">PWWP domain-containing protein</fullName>
    </recommendedName>
</protein>